<proteinExistence type="predicted"/>
<dbReference type="Pfam" id="PF01804">
    <property type="entry name" value="Penicil_amidase"/>
    <property type="match status" value="1"/>
</dbReference>
<dbReference type="SUPFAM" id="SSF56235">
    <property type="entry name" value="N-terminal nucleophile aminohydrolases (Ntn hydrolases)"/>
    <property type="match status" value="1"/>
</dbReference>
<dbReference type="Gene3D" id="1.10.1400.10">
    <property type="match status" value="1"/>
</dbReference>
<organism evidence="2">
    <name type="scientific">marine metagenome</name>
    <dbReference type="NCBI Taxonomy" id="408172"/>
    <lineage>
        <taxon>unclassified sequences</taxon>
        <taxon>metagenomes</taxon>
        <taxon>ecological metagenomes</taxon>
    </lineage>
</organism>
<dbReference type="AlphaFoldDB" id="A0A382RFC9"/>
<dbReference type="GO" id="GO:0016787">
    <property type="term" value="F:hydrolase activity"/>
    <property type="evidence" value="ECO:0007669"/>
    <property type="project" value="InterPro"/>
</dbReference>
<dbReference type="PANTHER" id="PTHR34218:SF3">
    <property type="entry name" value="ACYL-HOMOSERINE LACTONE ACYLASE PVDQ"/>
    <property type="match status" value="1"/>
</dbReference>
<dbReference type="GO" id="GO:0017000">
    <property type="term" value="P:antibiotic biosynthetic process"/>
    <property type="evidence" value="ECO:0007669"/>
    <property type="project" value="InterPro"/>
</dbReference>
<name>A0A382RFC9_9ZZZZ</name>
<feature type="non-terminal residue" evidence="2">
    <location>
        <position position="1"/>
    </location>
</feature>
<reference evidence="2" key="1">
    <citation type="submission" date="2018-05" db="EMBL/GenBank/DDBJ databases">
        <authorList>
            <person name="Lanie J.A."/>
            <person name="Ng W.-L."/>
            <person name="Kazmierczak K.M."/>
            <person name="Andrzejewski T.M."/>
            <person name="Davidsen T.M."/>
            <person name="Wayne K.J."/>
            <person name="Tettelin H."/>
            <person name="Glass J.I."/>
            <person name="Rusch D."/>
            <person name="Podicherti R."/>
            <person name="Tsui H.-C.T."/>
            <person name="Winkler M.E."/>
        </authorList>
    </citation>
    <scope>NUCLEOTIDE SEQUENCE</scope>
</reference>
<dbReference type="PANTHER" id="PTHR34218">
    <property type="entry name" value="PEPTIDASE S45 PENICILLIN AMIDASE"/>
    <property type="match status" value="1"/>
</dbReference>
<dbReference type="InterPro" id="IPR002692">
    <property type="entry name" value="S45"/>
</dbReference>
<dbReference type="EMBL" id="UINC01120662">
    <property type="protein sequence ID" value="SVC95281.1"/>
    <property type="molecule type" value="Genomic_DNA"/>
</dbReference>
<dbReference type="InterPro" id="IPR029055">
    <property type="entry name" value="Ntn_hydrolases_N"/>
</dbReference>
<feature type="non-terminal residue" evidence="2">
    <location>
        <position position="322"/>
    </location>
</feature>
<dbReference type="InterPro" id="IPR043147">
    <property type="entry name" value="Penicillin_amidase_A-knob"/>
</dbReference>
<gene>
    <name evidence="2" type="ORF">METZ01_LOCUS348135</name>
</gene>
<evidence type="ECO:0000313" key="2">
    <source>
        <dbReference type="EMBL" id="SVC95281.1"/>
    </source>
</evidence>
<protein>
    <recommendedName>
        <fullName evidence="3">Penicillin acylase family protein</fullName>
    </recommendedName>
</protein>
<sequence length="322" mass="36846">KAYALRVVGLDQPHVFRQYFDMARATNLEEFQKAIRQLQNPFFTIMYADRDGHIMHVFGGRTPIRPKGDWNWLGAVPGNSQKTLWHDTHTFEDLPKSVDPESGWLQNANDPPWTTTFPNAINRHNYPDYMSQNYMHFRAQRSARMAFEDKSITFKELLDYKMDTRMELADRVLDDLLKIIDTSDDVDIIESGKVLSSWDRHTNGESKGAVLFKAWVDSMRFLHNKDELFQIGWQEEKAMSTPIGLNSNIDYLGPLKSASKAIKNTYGRLDIAWGDVYRLVQDGVDLPANGGPGDPYGLFRVTGYMPIEGKRLRAIGGDSYQA</sequence>
<dbReference type="Gene3D" id="3.60.20.10">
    <property type="entry name" value="Glutamine Phosphoribosylpyrophosphate, subunit 1, domain 1"/>
    <property type="match status" value="1"/>
</dbReference>
<accession>A0A382RFC9</accession>
<evidence type="ECO:0000256" key="1">
    <source>
        <dbReference type="ARBA" id="ARBA00022729"/>
    </source>
</evidence>
<keyword evidence="1" id="KW-0732">Signal</keyword>
<evidence type="ECO:0008006" key="3">
    <source>
        <dbReference type="Google" id="ProtNLM"/>
    </source>
</evidence>